<dbReference type="EMBL" id="CP011568">
    <property type="protein sequence ID" value="AKJ68735.1"/>
    <property type="molecule type" value="Genomic_DNA"/>
</dbReference>
<dbReference type="Gene3D" id="3.20.20.70">
    <property type="entry name" value="Aldolase class I"/>
    <property type="match status" value="1"/>
</dbReference>
<protein>
    <submittedName>
        <fullName evidence="2">Salicylyl-CoA 5-hydroxylase</fullName>
    </submittedName>
</protein>
<sequence>MNIVCIGGGPAGLYFGLLMKRRNPAHRVVVIERNRPYDTFGWGVVFSDATMDNLVTADPESAEQINAAFNHWDDIDIHFKDRTLRSGGHGFIGIGRKKLLNILQARCEALGVELVFENEVSDDQAIARQYDADLVIASDGLNSRIRTRYQDTFHPDIDVRKCRFVWLGTHQRFDAFTFAFEQTEHGWFQAHAYQFDDETSTFIVEAPEDVWKKAGLDEMSQDDGIAYCERLFSKYLGGHKLLNNAKHLRGSAIWIRFPRVICNTWVHWNQLDGKSVPVVLMGDAAHTAHFSIGSGTKLALEDAIQLADCFREFGTDDLPHALGKYEEIRSVEVLKIQNAARNSTEWFESVERYAEFEPEQFAYSLLTRSQRISHENLRLRDKQYVEAYEDWLARRAGVERRPSQQVIPPMFTPFQARGVQLKNRIVMSPMAMYSARDGVPGEFHLVHLGSRALGGAGMVVAEMTCVSPDARITPGCPGLWNDEQAAAWRRIVEFVHANSEARIAMQIGHAGRKGSTRLAWEGIDQPLAAGNWPLISASPLPYIEGVSQTPRAMDEADMARVKDDFVAAARRAHEAGFDWLELHCAHGYLLSSFISPLTNHRTDSYGGSLENRLRYPLEVFHAVRAVWPSDKPMSVRISAHDWVEGGITADDAVAIARAFKAAGADLIDCSSGQVSKAEKPVYGRMFQTPFADRVRNEAHIPTIAVGAIFEADHVNSIIASGRADLCALARPHLADPFWTLHEAAKIGYKEIAWPNQYVAGKRQLETNLERAAQYALQIGK</sequence>
<feature type="domain" description="NADH:flavin oxidoreductase/NADH oxidase N-terminal" evidence="1">
    <location>
        <begin position="410"/>
        <end position="740"/>
    </location>
</feature>
<dbReference type="GO" id="GO:0010181">
    <property type="term" value="F:FMN binding"/>
    <property type="evidence" value="ECO:0007669"/>
    <property type="project" value="InterPro"/>
</dbReference>
<dbReference type="SUPFAM" id="SSF51905">
    <property type="entry name" value="FAD/NAD(P)-binding domain"/>
    <property type="match status" value="1"/>
</dbReference>
<gene>
    <name evidence="2" type="ORF">ABW99_11420</name>
</gene>
<dbReference type="PANTHER" id="PTHR43303">
    <property type="entry name" value="NADPH DEHYDROGENASE C23G7.10C-RELATED"/>
    <property type="match status" value="1"/>
</dbReference>
<dbReference type="NCBIfam" id="NF006101">
    <property type="entry name" value="PRK08255.1"/>
    <property type="match status" value="1"/>
</dbReference>
<dbReference type="GO" id="GO:0050661">
    <property type="term" value="F:NADP binding"/>
    <property type="evidence" value="ECO:0007669"/>
    <property type="project" value="InterPro"/>
</dbReference>
<dbReference type="PRINTS" id="PR00420">
    <property type="entry name" value="RNGMNOXGNASE"/>
</dbReference>
<dbReference type="InterPro" id="IPR001155">
    <property type="entry name" value="OxRdtase_FMN_N"/>
</dbReference>
<dbReference type="InterPro" id="IPR013785">
    <property type="entry name" value="Aldolase_TIM"/>
</dbReference>
<dbReference type="InterPro" id="IPR036188">
    <property type="entry name" value="FAD/NAD-bd_sf"/>
</dbReference>
<evidence type="ECO:0000313" key="3">
    <source>
        <dbReference type="Proteomes" id="UP000036700"/>
    </source>
</evidence>
<dbReference type="SUPFAM" id="SSF51395">
    <property type="entry name" value="FMN-linked oxidoreductases"/>
    <property type="match status" value="1"/>
</dbReference>
<dbReference type="KEGG" id="ptx:ABW99_11420"/>
<evidence type="ECO:0000259" key="1">
    <source>
        <dbReference type="Pfam" id="PF00724"/>
    </source>
</evidence>
<dbReference type="AlphaFoldDB" id="A0A0G3EP12"/>
<dbReference type="Gene3D" id="3.30.9.20">
    <property type="match status" value="1"/>
</dbReference>
<proteinExistence type="predicted"/>
<dbReference type="GO" id="GO:0003959">
    <property type="term" value="F:NADPH dehydrogenase activity"/>
    <property type="evidence" value="ECO:0007669"/>
    <property type="project" value="InterPro"/>
</dbReference>
<dbReference type="InterPro" id="IPR044152">
    <property type="entry name" value="YqjM-like"/>
</dbReference>
<evidence type="ECO:0000313" key="2">
    <source>
        <dbReference type="EMBL" id="AKJ68735.1"/>
    </source>
</evidence>
<dbReference type="Gene3D" id="3.50.50.60">
    <property type="entry name" value="FAD/NAD(P)-binding domain"/>
    <property type="match status" value="1"/>
</dbReference>
<dbReference type="STRING" id="445709.ABW99_11420"/>
<dbReference type="Pfam" id="PF00724">
    <property type="entry name" value="Oxidored_FMN"/>
    <property type="match status" value="1"/>
</dbReference>
<dbReference type="Proteomes" id="UP000036700">
    <property type="component" value="Chromosome"/>
</dbReference>
<dbReference type="OrthoDB" id="8985337at2"/>
<dbReference type="RefSeq" id="WP_047214600.1">
    <property type="nucleotide sequence ID" value="NZ_CP011568.3"/>
</dbReference>
<keyword evidence="3" id="KW-1185">Reference proteome</keyword>
<reference evidence="3" key="1">
    <citation type="submission" date="2015-06" db="EMBL/GenBank/DDBJ databases">
        <authorList>
            <person name="Lim Y.L."/>
            <person name="Ee R."/>
            <person name="Yong D."/>
            <person name="How K.Y."/>
            <person name="Yin W.F."/>
            <person name="Chan K.G."/>
        </authorList>
    </citation>
    <scope>NUCLEOTIDE SEQUENCE [LARGE SCALE GENOMIC DNA]</scope>
    <source>
        <strain evidence="3">DSM 25325</strain>
    </source>
</reference>
<name>A0A0G3EP12_9BURK</name>
<accession>A0A0G3EP12</accession>
<dbReference type="PATRIC" id="fig|445709.3.peg.2426"/>
<dbReference type="PANTHER" id="PTHR43303:SF3">
    <property type="entry name" value="BLR3436 PROTEIN"/>
    <property type="match status" value="1"/>
</dbReference>
<dbReference type="CDD" id="cd02932">
    <property type="entry name" value="OYE_YqiM_FMN"/>
    <property type="match status" value="1"/>
</dbReference>
<organism evidence="2 3">
    <name type="scientific">Pandoraea thiooxydans</name>
    <dbReference type="NCBI Taxonomy" id="445709"/>
    <lineage>
        <taxon>Bacteria</taxon>
        <taxon>Pseudomonadati</taxon>
        <taxon>Pseudomonadota</taxon>
        <taxon>Betaproteobacteria</taxon>
        <taxon>Burkholderiales</taxon>
        <taxon>Burkholderiaceae</taxon>
        <taxon>Pandoraea</taxon>
    </lineage>
</organism>